<dbReference type="InterPro" id="IPR013341">
    <property type="entry name" value="Mandelate_racemase_N_dom"/>
</dbReference>
<comment type="caution">
    <text evidence="3">The sequence shown here is derived from an EMBL/GenBank/DDBJ whole genome shotgun (WGS) entry which is preliminary data.</text>
</comment>
<dbReference type="SFLD" id="SFLDG00179">
    <property type="entry name" value="mandelate_racemase"/>
    <property type="match status" value="1"/>
</dbReference>
<accession>A0ABW4GZ69</accession>
<feature type="domain" description="Mandelate racemase/muconate lactonizing enzyme C-terminal" evidence="2">
    <location>
        <begin position="157"/>
        <end position="266"/>
    </location>
</feature>
<dbReference type="Proteomes" id="UP001597097">
    <property type="component" value="Unassembled WGS sequence"/>
</dbReference>
<sequence>MTTRAAVRGLETIRCSIQPNVLLVRLHTDDGHAGLGESFFGAEAVEAYLHETVAPLLVGAPLPGPERLRRLLTGHVGFQGSGVETRGNGAVDLAVWDLLGKISGQPVSTLLGGPYQDSLPVYNTCAGSAYIKNESRQAVSNWGLATASPYDDLQGFLERPAELARSLWDEGFRAMKVWPFDQAAERTGGTRLDRAELRTGLRVLDEIKNAVPEMEVMVELHGLWSLYAAVGLMRELERFAPFWVEDPLRSDSHDSYATLQAATSVPLATGETLTGQRSFRGLLERSAIRVAIIDMGWSGGLTEARKIAALADSYDIPFAPHDCTGPISFAACVHLALSQPNTLVQESVRAFQHTWYQELATGLPQVENGTVRLDGRPGLGVELVPGLTERADVTTRLSGSRS</sequence>
<dbReference type="PANTHER" id="PTHR48080">
    <property type="entry name" value="D-GALACTONATE DEHYDRATASE-RELATED"/>
    <property type="match status" value="1"/>
</dbReference>
<dbReference type="CDD" id="cd03316">
    <property type="entry name" value="MR_like"/>
    <property type="match status" value="1"/>
</dbReference>
<dbReference type="InterPro" id="IPR013342">
    <property type="entry name" value="Mandelate_racemase_C"/>
</dbReference>
<dbReference type="Pfam" id="PF02746">
    <property type="entry name" value="MR_MLE_N"/>
    <property type="match status" value="1"/>
</dbReference>
<evidence type="ECO:0000313" key="4">
    <source>
        <dbReference type="Proteomes" id="UP001597097"/>
    </source>
</evidence>
<proteinExistence type="predicted"/>
<dbReference type="RefSeq" id="WP_219536308.1">
    <property type="nucleotide sequence ID" value="NZ_JAHKRM010000029.1"/>
</dbReference>
<keyword evidence="4" id="KW-1185">Reference proteome</keyword>
<dbReference type="InterPro" id="IPR029065">
    <property type="entry name" value="Enolase_C-like"/>
</dbReference>
<organism evidence="3 4">
    <name type="scientific">Nonomuraea guangzhouensis</name>
    <dbReference type="NCBI Taxonomy" id="1291555"/>
    <lineage>
        <taxon>Bacteria</taxon>
        <taxon>Bacillati</taxon>
        <taxon>Actinomycetota</taxon>
        <taxon>Actinomycetes</taxon>
        <taxon>Streptosporangiales</taxon>
        <taxon>Streptosporangiaceae</taxon>
        <taxon>Nonomuraea</taxon>
    </lineage>
</organism>
<reference evidence="4" key="1">
    <citation type="journal article" date="2019" name="Int. J. Syst. Evol. Microbiol.">
        <title>The Global Catalogue of Microorganisms (GCM) 10K type strain sequencing project: providing services to taxonomists for standard genome sequencing and annotation.</title>
        <authorList>
            <consortium name="The Broad Institute Genomics Platform"/>
            <consortium name="The Broad Institute Genome Sequencing Center for Infectious Disease"/>
            <person name="Wu L."/>
            <person name="Ma J."/>
        </authorList>
    </citation>
    <scope>NUCLEOTIDE SEQUENCE [LARGE SCALE GENOMIC DNA]</scope>
    <source>
        <strain evidence="4">CGMCC 1.15399</strain>
    </source>
</reference>
<gene>
    <name evidence="3" type="ORF">ACFSJ0_63300</name>
</gene>
<dbReference type="SFLD" id="SFLDS00001">
    <property type="entry name" value="Enolase"/>
    <property type="match status" value="1"/>
</dbReference>
<protein>
    <submittedName>
        <fullName evidence="3">Mandelate racemase/muconate lactonizing enzyme family protein</fullName>
    </submittedName>
</protein>
<dbReference type="SMART" id="SM00922">
    <property type="entry name" value="MR_MLE"/>
    <property type="match status" value="1"/>
</dbReference>
<dbReference type="Pfam" id="PF13378">
    <property type="entry name" value="MR_MLE_C"/>
    <property type="match status" value="1"/>
</dbReference>
<name>A0ABW4GZ69_9ACTN</name>
<evidence type="ECO:0000313" key="3">
    <source>
        <dbReference type="EMBL" id="MFD1547862.1"/>
    </source>
</evidence>
<keyword evidence="1" id="KW-0456">Lyase</keyword>
<evidence type="ECO:0000256" key="1">
    <source>
        <dbReference type="ARBA" id="ARBA00023239"/>
    </source>
</evidence>
<dbReference type="PANTHER" id="PTHR48080:SF2">
    <property type="entry name" value="D-GALACTONATE DEHYDRATASE"/>
    <property type="match status" value="1"/>
</dbReference>
<evidence type="ECO:0000259" key="2">
    <source>
        <dbReference type="SMART" id="SM00922"/>
    </source>
</evidence>
<dbReference type="InterPro" id="IPR034593">
    <property type="entry name" value="DgoD-like"/>
</dbReference>
<dbReference type="EMBL" id="JBHUCM010000084">
    <property type="protein sequence ID" value="MFD1547862.1"/>
    <property type="molecule type" value="Genomic_DNA"/>
</dbReference>